<dbReference type="OrthoDB" id="1408995at2"/>
<evidence type="ECO:0000259" key="2">
    <source>
        <dbReference type="Pfam" id="PF18962"/>
    </source>
</evidence>
<organism evidence="3 4">
    <name type="scientific">Flavobacterium petrolei</name>
    <dbReference type="NCBI Taxonomy" id="2259594"/>
    <lineage>
        <taxon>Bacteria</taxon>
        <taxon>Pseudomonadati</taxon>
        <taxon>Bacteroidota</taxon>
        <taxon>Flavobacteriia</taxon>
        <taxon>Flavobacteriales</taxon>
        <taxon>Flavobacteriaceae</taxon>
        <taxon>Flavobacterium</taxon>
    </lineage>
</organism>
<reference evidence="3 4" key="1">
    <citation type="submission" date="2019-01" db="EMBL/GenBank/DDBJ databases">
        <title>Flavobacterium sp. nov. isolated from arctic soil.</title>
        <authorList>
            <person name="Kim D.-U."/>
        </authorList>
    </citation>
    <scope>NUCLEOTIDE SEQUENCE [LARGE SCALE GENOMIC DNA]</scope>
    <source>
        <strain evidence="3 4">Kopri-42</strain>
    </source>
</reference>
<feature type="domain" description="Secretion system C-terminal sorting" evidence="2">
    <location>
        <begin position="102"/>
        <end position="174"/>
    </location>
</feature>
<proteinExistence type="predicted"/>
<sequence>MHFLSMKYIYFGLILLKINFMRYLLILFTVTFQGQVMHHQMLSSQGQSTRMPDGLMIRQTIGQQSVTGNSIGNAVVIQGFQQSLWSNYIVSNDKIEITTLTYPNPFTETVNFQFSEPVIDLITITVFDILGRLIFEQKKASVNTILTINLAQLSRSEYLVRLNASKFTLYTKIIKQ</sequence>
<protein>
    <submittedName>
        <fullName evidence="3">T9SS type A sorting domain-containing protein</fullName>
    </submittedName>
</protein>
<evidence type="ECO:0000313" key="4">
    <source>
        <dbReference type="Proteomes" id="UP000253235"/>
    </source>
</evidence>
<accession>A0A482TUN6</accession>
<dbReference type="Proteomes" id="UP000253235">
    <property type="component" value="Unassembled WGS sequence"/>
</dbReference>
<gene>
    <name evidence="3" type="ORF">DR871_006975</name>
</gene>
<dbReference type="InterPro" id="IPR026444">
    <property type="entry name" value="Secre_tail"/>
</dbReference>
<keyword evidence="4" id="KW-1185">Reference proteome</keyword>
<dbReference type="AlphaFoldDB" id="A0A482TUN6"/>
<keyword evidence="1" id="KW-0732">Signal</keyword>
<comment type="caution">
    <text evidence="3">The sequence shown here is derived from an EMBL/GenBank/DDBJ whole genome shotgun (WGS) entry which is preliminary data.</text>
</comment>
<dbReference type="NCBIfam" id="TIGR04183">
    <property type="entry name" value="Por_Secre_tail"/>
    <property type="match status" value="1"/>
</dbReference>
<name>A0A482TUN6_9FLAO</name>
<evidence type="ECO:0000256" key="1">
    <source>
        <dbReference type="ARBA" id="ARBA00022729"/>
    </source>
</evidence>
<evidence type="ECO:0000313" key="3">
    <source>
        <dbReference type="EMBL" id="RYJ51984.1"/>
    </source>
</evidence>
<dbReference type="EMBL" id="QNVY02000002">
    <property type="protein sequence ID" value="RYJ51984.1"/>
    <property type="molecule type" value="Genomic_DNA"/>
</dbReference>
<dbReference type="Pfam" id="PF18962">
    <property type="entry name" value="Por_Secre_tail"/>
    <property type="match status" value="1"/>
</dbReference>